<comment type="caution">
    <text evidence="3">The sequence shown here is derived from an EMBL/GenBank/DDBJ whole genome shotgun (WGS) entry which is preliminary data.</text>
</comment>
<dbReference type="OrthoDB" id="5562676at2759"/>
<feature type="compositionally biased region" description="Pro residues" evidence="1">
    <location>
        <begin position="14"/>
        <end position="27"/>
    </location>
</feature>
<keyword evidence="2" id="KW-0812">Transmembrane</keyword>
<dbReference type="Proteomes" id="UP000193642">
    <property type="component" value="Unassembled WGS sequence"/>
</dbReference>
<feature type="transmembrane region" description="Helical" evidence="2">
    <location>
        <begin position="179"/>
        <end position="210"/>
    </location>
</feature>
<protein>
    <submittedName>
        <fullName evidence="3">Uncharacterized protein</fullName>
    </submittedName>
</protein>
<gene>
    <name evidence="3" type="ORF">BCR33DRAFT_768258</name>
</gene>
<dbReference type="GO" id="GO:1902600">
    <property type="term" value="P:proton transmembrane transport"/>
    <property type="evidence" value="ECO:0007669"/>
    <property type="project" value="TreeGrafter"/>
</dbReference>
<dbReference type="PANTHER" id="PTHR28062:SF1">
    <property type="entry name" value="TRANSMEMBRANE PROTEIN"/>
    <property type="match status" value="1"/>
</dbReference>
<name>A0A1Y2BYJ2_9FUNG</name>
<evidence type="ECO:0000313" key="4">
    <source>
        <dbReference type="Proteomes" id="UP000193642"/>
    </source>
</evidence>
<organism evidence="3 4">
    <name type="scientific">Rhizoclosmatium globosum</name>
    <dbReference type="NCBI Taxonomy" id="329046"/>
    <lineage>
        <taxon>Eukaryota</taxon>
        <taxon>Fungi</taxon>
        <taxon>Fungi incertae sedis</taxon>
        <taxon>Chytridiomycota</taxon>
        <taxon>Chytridiomycota incertae sedis</taxon>
        <taxon>Chytridiomycetes</taxon>
        <taxon>Chytridiales</taxon>
        <taxon>Chytriomycetaceae</taxon>
        <taxon>Rhizoclosmatium</taxon>
    </lineage>
</organism>
<dbReference type="GO" id="GO:0006813">
    <property type="term" value="P:potassium ion transport"/>
    <property type="evidence" value="ECO:0007669"/>
    <property type="project" value="TreeGrafter"/>
</dbReference>
<proteinExistence type="predicted"/>
<keyword evidence="4" id="KW-1185">Reference proteome</keyword>
<evidence type="ECO:0000256" key="2">
    <source>
        <dbReference type="SAM" id="Phobius"/>
    </source>
</evidence>
<reference evidence="3 4" key="1">
    <citation type="submission" date="2016-07" db="EMBL/GenBank/DDBJ databases">
        <title>Pervasive Adenine N6-methylation of Active Genes in Fungi.</title>
        <authorList>
            <consortium name="DOE Joint Genome Institute"/>
            <person name="Mondo S.J."/>
            <person name="Dannebaum R.O."/>
            <person name="Kuo R.C."/>
            <person name="Labutti K."/>
            <person name="Haridas S."/>
            <person name="Kuo A."/>
            <person name="Salamov A."/>
            <person name="Ahrendt S.R."/>
            <person name="Lipzen A."/>
            <person name="Sullivan W."/>
            <person name="Andreopoulos W.B."/>
            <person name="Clum A."/>
            <person name="Lindquist E."/>
            <person name="Daum C."/>
            <person name="Ramamoorthy G.K."/>
            <person name="Gryganskyi A."/>
            <person name="Culley D."/>
            <person name="Magnuson J.K."/>
            <person name="James T.Y."/>
            <person name="O'Malley M.A."/>
            <person name="Stajich J.E."/>
            <person name="Spatafora J.W."/>
            <person name="Visel A."/>
            <person name="Grigoriev I.V."/>
        </authorList>
    </citation>
    <scope>NUCLEOTIDE SEQUENCE [LARGE SCALE GENOMIC DNA]</scope>
    <source>
        <strain evidence="3 4">JEL800</strain>
    </source>
</reference>
<dbReference type="InterPro" id="IPR018786">
    <property type="entry name" value="Mit_KHE1"/>
</dbReference>
<sequence>MHHFRRLFSTAKPTSPPPPAPATPAFPPRPFATLPTYPLFTQVYILPALNGTLSMHPRLPVPANAAERTLIIAGFAFRKWRFQMWDLVAAEWHNGLGARVKADADSGKDSPNSKLRKWVYEKGNEVGTRRGVDAEWFFRGIPLRCLQMEFIYPQGVDLRTVKHQLNQFLQTRNESKKSLFLWTVLVFPPALFLAKFMLPIFNVVFVYLAWRIAGAWRAVTVGGRVQTLLDTGRVKFTESRAYRERLLQEVRKVEEQEKPWKWDGRGDLHDEVVIGLEKDLKMHEWVRTYRRSRLAAFVHGNYGVKAGASAQRTAAGSKESIIEKPVQ</sequence>
<accession>A0A1Y2BYJ2</accession>
<evidence type="ECO:0000256" key="1">
    <source>
        <dbReference type="SAM" id="MobiDB-lite"/>
    </source>
</evidence>
<dbReference type="GO" id="GO:0005743">
    <property type="term" value="C:mitochondrial inner membrane"/>
    <property type="evidence" value="ECO:0007669"/>
    <property type="project" value="TreeGrafter"/>
</dbReference>
<evidence type="ECO:0000313" key="3">
    <source>
        <dbReference type="EMBL" id="ORY39838.1"/>
    </source>
</evidence>
<dbReference type="AlphaFoldDB" id="A0A1Y2BYJ2"/>
<dbReference type="PANTHER" id="PTHR28062">
    <property type="entry name" value="K+-H+ EXCHANGE-LIKE PROTEIN"/>
    <property type="match status" value="1"/>
</dbReference>
<dbReference type="Pfam" id="PF10173">
    <property type="entry name" value="Mit_KHE1"/>
    <property type="match status" value="1"/>
</dbReference>
<feature type="region of interest" description="Disordered" evidence="1">
    <location>
        <begin position="8"/>
        <end position="27"/>
    </location>
</feature>
<keyword evidence="2" id="KW-0472">Membrane</keyword>
<keyword evidence="2" id="KW-1133">Transmembrane helix</keyword>
<dbReference type="EMBL" id="MCGO01000037">
    <property type="protein sequence ID" value="ORY39838.1"/>
    <property type="molecule type" value="Genomic_DNA"/>
</dbReference>